<dbReference type="GO" id="GO:0038039">
    <property type="term" value="C:G protein-coupled receptor heterodimeric complex"/>
    <property type="evidence" value="ECO:0007669"/>
    <property type="project" value="TreeGrafter"/>
</dbReference>
<feature type="signal peptide" evidence="9">
    <location>
        <begin position="1"/>
        <end position="19"/>
    </location>
</feature>
<dbReference type="PRINTS" id="PR01177">
    <property type="entry name" value="GABAB1RECPTR"/>
</dbReference>
<reference evidence="11" key="1">
    <citation type="submission" date="2020-06" db="EMBL/GenBank/DDBJ databases">
        <title>Draft genome of Bugula neritina, a colonial animal packing powerful symbionts and potential medicines.</title>
        <authorList>
            <person name="Rayko M."/>
        </authorList>
    </citation>
    <scope>NUCLEOTIDE SEQUENCE [LARGE SCALE GENOMIC DNA]</scope>
    <source>
        <strain evidence="11">Kwan_BN1</strain>
    </source>
</reference>
<protein>
    <submittedName>
        <fullName evidence="11">GABBR1</fullName>
    </submittedName>
</protein>
<evidence type="ECO:0000256" key="9">
    <source>
        <dbReference type="SAM" id="SignalP"/>
    </source>
</evidence>
<keyword evidence="8" id="KW-0807">Transducer</keyword>
<dbReference type="FunFam" id="3.40.50.2300:FF:000056">
    <property type="entry name" value="Gamma-aminobutyric acid type B receptor subunit 1"/>
    <property type="match status" value="1"/>
</dbReference>
<evidence type="ECO:0000256" key="7">
    <source>
        <dbReference type="ARBA" id="ARBA00023180"/>
    </source>
</evidence>
<evidence type="ECO:0000256" key="5">
    <source>
        <dbReference type="ARBA" id="ARBA00023136"/>
    </source>
</evidence>
<dbReference type="InterPro" id="IPR028082">
    <property type="entry name" value="Peripla_BP_I"/>
</dbReference>
<dbReference type="CDD" id="cd06366">
    <property type="entry name" value="PBP1_GABAb_receptor"/>
    <property type="match status" value="1"/>
</dbReference>
<keyword evidence="12" id="KW-1185">Reference proteome</keyword>
<dbReference type="InterPro" id="IPR002455">
    <property type="entry name" value="GPCR3_GABA-B"/>
</dbReference>
<dbReference type="SUPFAM" id="SSF53822">
    <property type="entry name" value="Periplasmic binding protein-like I"/>
    <property type="match status" value="1"/>
</dbReference>
<dbReference type="Pfam" id="PF01094">
    <property type="entry name" value="ANF_receptor"/>
    <property type="match status" value="1"/>
</dbReference>
<gene>
    <name evidence="11" type="ORF">EB796_017935</name>
</gene>
<accession>A0A7J7JDS4</accession>
<dbReference type="PRINTS" id="PR01176">
    <property type="entry name" value="GABABRECEPTR"/>
</dbReference>
<evidence type="ECO:0000313" key="12">
    <source>
        <dbReference type="Proteomes" id="UP000593567"/>
    </source>
</evidence>
<evidence type="ECO:0000256" key="2">
    <source>
        <dbReference type="ARBA" id="ARBA00022692"/>
    </source>
</evidence>
<keyword evidence="4" id="KW-0297">G-protein coupled receptor</keyword>
<organism evidence="11 12">
    <name type="scientific">Bugula neritina</name>
    <name type="common">Brown bryozoan</name>
    <name type="synonym">Sertularia neritina</name>
    <dbReference type="NCBI Taxonomy" id="10212"/>
    <lineage>
        <taxon>Eukaryota</taxon>
        <taxon>Metazoa</taxon>
        <taxon>Spiralia</taxon>
        <taxon>Lophotrochozoa</taxon>
        <taxon>Bryozoa</taxon>
        <taxon>Gymnolaemata</taxon>
        <taxon>Cheilostomatida</taxon>
        <taxon>Flustrina</taxon>
        <taxon>Buguloidea</taxon>
        <taxon>Bugulidae</taxon>
        <taxon>Bugula</taxon>
    </lineage>
</organism>
<sequence length="336" mass="38019">MLRVVVFILMINLLKFSVCEKKTLLIGGMFPMSGGWAGGVGCKPAAELALKDVNHRHDLLQDYELKVVDVDSKCQPGLSLRLMYDLLYDNDTKIMMLTGCSGVSTFVAQAARMWNLIVLSYGSSSPALSDNTRFPTFFRTHPSATLHNPTRLKLFKKFKWSRIATLQQMEEVFTSTIKNLEEVIKLDSGKGEEVEPVEISIRQSFQTDPSPAVRSLKKQDARIIVGVFYEDMARRVFCEAYKEGLYGERYVWLIIGWYPDLWYAKEDDNIDCTPQQLRVALEGHLTTEVLQFNLEKDKVTDTGITTRAFEERLREALEDVAEDDESATSISGLAGM</sequence>
<evidence type="ECO:0000256" key="3">
    <source>
        <dbReference type="ARBA" id="ARBA00022989"/>
    </source>
</evidence>
<keyword evidence="6" id="KW-0675">Receptor</keyword>
<keyword evidence="5" id="KW-0472">Membrane</keyword>
<evidence type="ECO:0000256" key="4">
    <source>
        <dbReference type="ARBA" id="ARBA00023040"/>
    </source>
</evidence>
<evidence type="ECO:0000313" key="11">
    <source>
        <dbReference type="EMBL" id="KAF6023761.1"/>
    </source>
</evidence>
<comment type="caution">
    <text evidence="11">The sequence shown here is derived from an EMBL/GenBank/DDBJ whole genome shotgun (WGS) entry which is preliminary data.</text>
</comment>
<evidence type="ECO:0000259" key="10">
    <source>
        <dbReference type="Pfam" id="PF01094"/>
    </source>
</evidence>
<dbReference type="OrthoDB" id="17569at2759"/>
<dbReference type="PANTHER" id="PTHR10519:SF77">
    <property type="entry name" value="GAMMA-AMINOBUTYRIC ACID TYPE B RECEPTOR SUBUNIT 1"/>
    <property type="match status" value="1"/>
</dbReference>
<evidence type="ECO:0000256" key="1">
    <source>
        <dbReference type="ARBA" id="ARBA00004370"/>
    </source>
</evidence>
<dbReference type="PANTHER" id="PTHR10519">
    <property type="entry name" value="GABA-B RECEPTOR"/>
    <property type="match status" value="1"/>
</dbReference>
<proteinExistence type="predicted"/>
<dbReference type="AlphaFoldDB" id="A0A7J7JDS4"/>
<name>A0A7J7JDS4_BUGNE</name>
<feature type="chain" id="PRO_5029487054" evidence="9">
    <location>
        <begin position="20"/>
        <end position="336"/>
    </location>
</feature>
<keyword evidence="7" id="KW-0325">Glycoprotein</keyword>
<keyword evidence="3" id="KW-1133">Transmembrane helix</keyword>
<dbReference type="GO" id="GO:0004965">
    <property type="term" value="F:G protein-coupled GABA receptor activity"/>
    <property type="evidence" value="ECO:0007669"/>
    <property type="project" value="InterPro"/>
</dbReference>
<dbReference type="Gene3D" id="3.40.50.2300">
    <property type="match status" value="1"/>
</dbReference>
<dbReference type="GO" id="GO:0007214">
    <property type="term" value="P:gamma-aminobutyric acid signaling pathway"/>
    <property type="evidence" value="ECO:0007669"/>
    <property type="project" value="TreeGrafter"/>
</dbReference>
<dbReference type="Proteomes" id="UP000593567">
    <property type="component" value="Unassembled WGS sequence"/>
</dbReference>
<keyword evidence="2" id="KW-0812">Transmembrane</keyword>
<evidence type="ECO:0000256" key="8">
    <source>
        <dbReference type="ARBA" id="ARBA00023224"/>
    </source>
</evidence>
<evidence type="ECO:0000256" key="6">
    <source>
        <dbReference type="ARBA" id="ARBA00023170"/>
    </source>
</evidence>
<feature type="domain" description="Receptor ligand binding region" evidence="10">
    <location>
        <begin position="42"/>
        <end position="287"/>
    </location>
</feature>
<keyword evidence="9" id="KW-0732">Signal</keyword>
<dbReference type="InterPro" id="IPR001828">
    <property type="entry name" value="ANF_lig-bd_rcpt"/>
</dbReference>
<comment type="subcellular location">
    <subcellularLocation>
        <location evidence="1">Membrane</location>
    </subcellularLocation>
</comment>
<dbReference type="EMBL" id="VXIV02002667">
    <property type="protein sequence ID" value="KAF6023761.1"/>
    <property type="molecule type" value="Genomic_DNA"/>
</dbReference>